<dbReference type="Pfam" id="PF03564">
    <property type="entry name" value="DUF1759"/>
    <property type="match status" value="1"/>
</dbReference>
<dbReference type="Proteomes" id="UP000050761">
    <property type="component" value="Unassembled WGS sequence"/>
</dbReference>
<evidence type="ECO:0000313" key="5">
    <source>
        <dbReference type="WBParaSite" id="HPBE_0000688901-mRNA-1"/>
    </source>
</evidence>
<dbReference type="InterPro" id="IPR001878">
    <property type="entry name" value="Znf_CCHC"/>
</dbReference>
<reference evidence="3 4" key="1">
    <citation type="submission" date="2018-11" db="EMBL/GenBank/DDBJ databases">
        <authorList>
            <consortium name="Pathogen Informatics"/>
        </authorList>
    </citation>
    <scope>NUCLEOTIDE SEQUENCE [LARGE SCALE GENOMIC DNA]</scope>
</reference>
<accession>A0A3P7X7U1</accession>
<dbReference type="PANTHER" id="PTHR47331:SF5">
    <property type="entry name" value="RIBONUCLEASE H"/>
    <property type="match status" value="1"/>
</dbReference>
<dbReference type="InterPro" id="IPR041588">
    <property type="entry name" value="Integrase_H2C2"/>
</dbReference>
<dbReference type="Gene3D" id="3.30.420.10">
    <property type="entry name" value="Ribonuclease H-like superfamily/Ribonuclease H"/>
    <property type="match status" value="1"/>
</dbReference>
<reference evidence="5" key="2">
    <citation type="submission" date="2019-09" db="UniProtKB">
        <authorList>
            <consortium name="WormBaseParasite"/>
        </authorList>
    </citation>
    <scope>IDENTIFICATION</scope>
</reference>
<keyword evidence="1" id="KW-0863">Zinc-finger</keyword>
<dbReference type="Pfam" id="PF13650">
    <property type="entry name" value="Asp_protease_2"/>
    <property type="match status" value="1"/>
</dbReference>
<feature type="domain" description="CCHC-type" evidence="2">
    <location>
        <begin position="479"/>
        <end position="494"/>
    </location>
</feature>
<dbReference type="Pfam" id="PF17921">
    <property type="entry name" value="Integrase_H2C2"/>
    <property type="match status" value="1"/>
</dbReference>
<dbReference type="SMART" id="SM00343">
    <property type="entry name" value="ZnF_C2HC"/>
    <property type="match status" value="2"/>
</dbReference>
<dbReference type="AlphaFoldDB" id="A0A183FIW9"/>
<dbReference type="EMBL" id="UZAH01025764">
    <property type="protein sequence ID" value="VDO70121.1"/>
    <property type="molecule type" value="Genomic_DNA"/>
</dbReference>
<name>A0A183FIW9_HELPZ</name>
<organism evidence="4 5">
    <name type="scientific">Heligmosomoides polygyrus</name>
    <name type="common">Parasitic roundworm</name>
    <dbReference type="NCBI Taxonomy" id="6339"/>
    <lineage>
        <taxon>Eukaryota</taxon>
        <taxon>Metazoa</taxon>
        <taxon>Ecdysozoa</taxon>
        <taxon>Nematoda</taxon>
        <taxon>Chromadorea</taxon>
        <taxon>Rhabditida</taxon>
        <taxon>Rhabditina</taxon>
        <taxon>Rhabditomorpha</taxon>
        <taxon>Strongyloidea</taxon>
        <taxon>Heligmosomidae</taxon>
        <taxon>Heligmosomoides</taxon>
    </lineage>
</organism>
<evidence type="ECO:0000256" key="1">
    <source>
        <dbReference type="PROSITE-ProRule" id="PRU00047"/>
    </source>
</evidence>
<gene>
    <name evidence="3" type="ORF">HPBE_LOCUS6890</name>
</gene>
<keyword evidence="1" id="KW-0479">Metal-binding</keyword>
<dbReference type="InterPro" id="IPR021109">
    <property type="entry name" value="Peptidase_aspartic_dom_sf"/>
</dbReference>
<dbReference type="InterPro" id="IPR005312">
    <property type="entry name" value="DUF1759"/>
</dbReference>
<dbReference type="Gene3D" id="4.10.60.10">
    <property type="entry name" value="Zinc finger, CCHC-type"/>
    <property type="match status" value="1"/>
</dbReference>
<dbReference type="SUPFAM" id="SSF50630">
    <property type="entry name" value="Acid proteases"/>
    <property type="match status" value="1"/>
</dbReference>
<keyword evidence="4" id="KW-1185">Reference proteome</keyword>
<dbReference type="PANTHER" id="PTHR47331">
    <property type="entry name" value="PHD-TYPE DOMAIN-CONTAINING PROTEIN"/>
    <property type="match status" value="1"/>
</dbReference>
<proteinExistence type="predicted"/>
<keyword evidence="1" id="KW-0862">Zinc</keyword>
<sequence>MAVEFAQAPAINFALRTQDYYMALDKEQHHLGTPTRELTQQQADCEPGEASSIVAEFFTNYVLLLAVGQREHNSRTHMAPLRPWKTRITKTAKSVEDLVESSKPLVTFNIPNLGSEEETLDHIRGRLAIINTRITNLQKALDALKLAPSSFEEQFQGLCPEERQTERDAYEEYTEAAFVSTANGEDTLAKLFEKQTELTTLIGRRQELENRRQQVQLADNLTRSPGHQTPLSVTPSLQVQALLPRLQLPRFSGSKRDWDAFWAIFKSNIDEQPISTMMKFNYLLQALTGEAKQVASRYQLIEENYETVLQALKRKYGKDSSIVEELLSQLENLTAEGPLTSQQISMLDQLAALMTQLSNKGQDTNHRMILNTVLRKFEVNIQLKALEKREQLDSLTEWTWDVLCDHLSSILDLREKVEQSQKRLANDKKTSSPPPKTTALAKQPRLTCIYCKQNNHRSYECRTVPLWEREAFLARNQLCRNCGRPNHKETDCRSQACFRGPAQQAPRTVNQNVVTSEEEERQQDLENIVNHVAGQQDPQKTGTLLLTGTTTILGPSGSKQVKVLMDTGSQLSFINTQLVDEMQLEVTQATPLRLRTFGSDTIQEKEHRLVKLTLMDQKGKAYKLDVFDSEVITSRSRSPLLTQSDLDFVNSLNLPLSLPADDNTETQILIGCVHLWEFVEGKTCKLPSGPHLIETKFGHMISGKPSPQTIDTQVASLTQHDMDSYDRYWAIESSGTNEFSGPEKKERELLDERIIRNFKETVVRRADGYYLASLIIKQAHGNLHRSTANTVAEVRTKFWIPKLRQQVKVLLRKCIPCQRLNNLPYRYPPMADLPSTRVVKTRPFANCGLDLFGPLKTKKEDRTQQKTYGCIFTCMVTRTVHIELMKDDQQCPF</sequence>
<dbReference type="GO" id="GO:0003676">
    <property type="term" value="F:nucleic acid binding"/>
    <property type="evidence" value="ECO:0007669"/>
    <property type="project" value="InterPro"/>
</dbReference>
<evidence type="ECO:0000259" key="2">
    <source>
        <dbReference type="PROSITE" id="PS50158"/>
    </source>
</evidence>
<dbReference type="PROSITE" id="PS50158">
    <property type="entry name" value="ZF_CCHC"/>
    <property type="match status" value="1"/>
</dbReference>
<dbReference type="CDD" id="cd00303">
    <property type="entry name" value="retropepsin_like"/>
    <property type="match status" value="1"/>
</dbReference>
<dbReference type="GO" id="GO:0008270">
    <property type="term" value="F:zinc ion binding"/>
    <property type="evidence" value="ECO:0007669"/>
    <property type="project" value="UniProtKB-KW"/>
</dbReference>
<evidence type="ECO:0000313" key="3">
    <source>
        <dbReference type="EMBL" id="VDO70121.1"/>
    </source>
</evidence>
<dbReference type="Gene3D" id="1.10.340.70">
    <property type="match status" value="1"/>
</dbReference>
<dbReference type="WBParaSite" id="HPBE_0000688901-mRNA-1">
    <property type="protein sequence ID" value="HPBE_0000688901-mRNA-1"/>
    <property type="gene ID" value="HPBE_0000688901"/>
</dbReference>
<dbReference type="OrthoDB" id="5859546at2759"/>
<protein>
    <submittedName>
        <fullName evidence="5">CCHC-type domain-containing protein</fullName>
    </submittedName>
</protein>
<evidence type="ECO:0000313" key="4">
    <source>
        <dbReference type="Proteomes" id="UP000050761"/>
    </source>
</evidence>
<dbReference type="InterPro" id="IPR036397">
    <property type="entry name" value="RNaseH_sf"/>
</dbReference>
<accession>A0A183FIW9</accession>